<feature type="domain" description="Rieske" evidence="22">
    <location>
        <begin position="56"/>
        <end position="159"/>
    </location>
</feature>
<name>E2Q2J6_STRCL</name>
<keyword evidence="13" id="KW-0443">Lipid metabolism</keyword>
<evidence type="ECO:0000256" key="9">
    <source>
        <dbReference type="ARBA" id="ARBA00023002"/>
    </source>
</evidence>
<keyword evidence="5" id="KW-0001">2Fe-2S</keyword>
<evidence type="ECO:0000256" key="20">
    <source>
        <dbReference type="ARBA" id="ARBA00049548"/>
    </source>
</evidence>
<dbReference type="Pfam" id="PF00355">
    <property type="entry name" value="Rieske"/>
    <property type="match status" value="1"/>
</dbReference>
<accession>E2Q2J6</accession>
<evidence type="ECO:0000313" key="24">
    <source>
        <dbReference type="Proteomes" id="UP000002357"/>
    </source>
</evidence>
<evidence type="ECO:0000313" key="23">
    <source>
        <dbReference type="EMBL" id="EFG10707.1"/>
    </source>
</evidence>
<dbReference type="GO" id="GO:0016020">
    <property type="term" value="C:membrane"/>
    <property type="evidence" value="ECO:0007669"/>
    <property type="project" value="UniProtKB-SubCell"/>
</dbReference>
<dbReference type="GO" id="GO:0008203">
    <property type="term" value="P:cholesterol metabolic process"/>
    <property type="evidence" value="ECO:0007669"/>
    <property type="project" value="InterPro"/>
</dbReference>
<evidence type="ECO:0000256" key="8">
    <source>
        <dbReference type="ARBA" id="ARBA00022989"/>
    </source>
</evidence>
<keyword evidence="6" id="KW-0479">Metal-binding</keyword>
<dbReference type="Gene3D" id="2.102.10.10">
    <property type="entry name" value="Rieske [2Fe-2S] iron-sulphur domain"/>
    <property type="match status" value="1"/>
</dbReference>
<evidence type="ECO:0000256" key="7">
    <source>
        <dbReference type="ARBA" id="ARBA00022963"/>
    </source>
</evidence>
<comment type="catalytic activity">
    <reaction evidence="20">
        <text>cholesterol + NADPH + O2 + H(+) = 7-dehydrocholesterol + NADP(+) + 2 H2O</text>
        <dbReference type="Rhea" id="RHEA:45024"/>
        <dbReference type="ChEBI" id="CHEBI:15377"/>
        <dbReference type="ChEBI" id="CHEBI:15378"/>
        <dbReference type="ChEBI" id="CHEBI:15379"/>
        <dbReference type="ChEBI" id="CHEBI:16113"/>
        <dbReference type="ChEBI" id="CHEBI:17759"/>
        <dbReference type="ChEBI" id="CHEBI:57783"/>
        <dbReference type="ChEBI" id="CHEBI:58349"/>
        <dbReference type="EC" id="1.14.19.21"/>
    </reaction>
    <physiologicalReaction direction="left-to-right" evidence="20">
        <dbReference type="Rhea" id="RHEA:45025"/>
    </physiologicalReaction>
</comment>
<dbReference type="GO" id="GO:0004497">
    <property type="term" value="F:monooxygenase activity"/>
    <property type="evidence" value="ECO:0007669"/>
    <property type="project" value="UniProtKB-ARBA"/>
</dbReference>
<dbReference type="PANTHER" id="PTHR21266">
    <property type="entry name" value="IRON-SULFUR DOMAIN CONTAINING PROTEIN"/>
    <property type="match status" value="1"/>
</dbReference>
<dbReference type="GO" id="GO:0005737">
    <property type="term" value="C:cytoplasm"/>
    <property type="evidence" value="ECO:0007669"/>
    <property type="project" value="TreeGrafter"/>
</dbReference>
<protein>
    <recommendedName>
        <fullName evidence="16">cholesterol 7-desaturase</fullName>
        <ecNumber evidence="16">1.14.19.21</ecNumber>
    </recommendedName>
    <alternativeName>
        <fullName evidence="17">Rieske-type oxygenase</fullName>
    </alternativeName>
</protein>
<dbReference type="InterPro" id="IPR045605">
    <property type="entry name" value="KshA-like_C"/>
</dbReference>
<gene>
    <name evidence="23" type="ORF">SCLAV_5640</name>
</gene>
<sequence length="379" mass="40854">MTRAGARVSGPGTGGGPRRSGGTPLLRWRLRPPAGPRPKEPYADGEPPLPYPAGWFLLVPSHDVRPGAVVTRRLMDEDVVVYRTRGGRARVIRPHCPHLGAHLGCGGRVDGESIVCPFHHFAFGGDGAVTRTGPGYAPGAVRDRLAVLPCHEVNGGIFTWAGGAPGQPPGWRLPELLDPSGPPLRFARTEVLSHPQELCENVADLGHLRALHGFSDAVPKGGPVIDGHRFRATVELTRTFPPFGRLRADLTFHLYGLSLLHATLRDARSGLVFDVLAASRPVAPWRVELLIGTRVAVDGGHRVWSRLPPPLLRPLTGAAGWVNLLTVVRDMSRDLPVWDAKRYVSPPRLVRGDGPVGVFRAWARQFYPDPPADGGTPAG</sequence>
<evidence type="ECO:0000256" key="21">
    <source>
        <dbReference type="SAM" id="MobiDB-lite"/>
    </source>
</evidence>
<dbReference type="EMBL" id="CM000913">
    <property type="protein sequence ID" value="EFG10707.1"/>
    <property type="molecule type" value="Genomic_DNA"/>
</dbReference>
<comment type="catalytic activity">
    <reaction evidence="19">
        <text>cholesterol + NADH + O2 + H(+) = 7-dehydrocholesterol + NAD(+) + 2 H2O</text>
        <dbReference type="Rhea" id="RHEA:51644"/>
        <dbReference type="ChEBI" id="CHEBI:15377"/>
        <dbReference type="ChEBI" id="CHEBI:15378"/>
        <dbReference type="ChEBI" id="CHEBI:15379"/>
        <dbReference type="ChEBI" id="CHEBI:16113"/>
        <dbReference type="ChEBI" id="CHEBI:17759"/>
        <dbReference type="ChEBI" id="CHEBI:57540"/>
        <dbReference type="ChEBI" id="CHEBI:57945"/>
        <dbReference type="EC" id="1.14.19.21"/>
    </reaction>
    <physiologicalReaction direction="left-to-right" evidence="19">
        <dbReference type="Rhea" id="RHEA:51645"/>
    </physiologicalReaction>
</comment>
<comment type="subcellular location">
    <subcellularLocation>
        <location evidence="2">Membrane</location>
    </subcellularLocation>
</comment>
<evidence type="ECO:0000256" key="16">
    <source>
        <dbReference type="ARBA" id="ARBA00026095"/>
    </source>
</evidence>
<dbReference type="Pfam" id="PF19298">
    <property type="entry name" value="KshA_C"/>
    <property type="match status" value="1"/>
</dbReference>
<dbReference type="PANTHER" id="PTHR21266:SF32">
    <property type="entry name" value="CHOLESTEROL 7-DESATURASE NVD"/>
    <property type="match status" value="1"/>
</dbReference>
<evidence type="ECO:0000256" key="14">
    <source>
        <dbReference type="ARBA" id="ARBA00025712"/>
    </source>
</evidence>
<dbReference type="GO" id="GO:0046872">
    <property type="term" value="F:metal ion binding"/>
    <property type="evidence" value="ECO:0007669"/>
    <property type="project" value="UniProtKB-KW"/>
</dbReference>
<dbReference type="GO" id="GO:0051537">
    <property type="term" value="F:2 iron, 2 sulfur cluster binding"/>
    <property type="evidence" value="ECO:0007669"/>
    <property type="project" value="UniProtKB-KW"/>
</dbReference>
<evidence type="ECO:0000256" key="19">
    <source>
        <dbReference type="ARBA" id="ARBA00047853"/>
    </source>
</evidence>
<evidence type="ECO:0000256" key="2">
    <source>
        <dbReference type="ARBA" id="ARBA00004370"/>
    </source>
</evidence>
<dbReference type="SUPFAM" id="SSF55961">
    <property type="entry name" value="Bet v1-like"/>
    <property type="match status" value="1"/>
</dbReference>
<evidence type="ECO:0000256" key="18">
    <source>
        <dbReference type="ARBA" id="ARBA00046982"/>
    </source>
</evidence>
<keyword evidence="4" id="KW-0812">Transmembrane</keyword>
<dbReference type="InterPro" id="IPR036922">
    <property type="entry name" value="Rieske_2Fe-2S_sf"/>
</dbReference>
<reference evidence="23 24" key="1">
    <citation type="journal article" date="2010" name="Genome Biol. Evol.">
        <title>The sequence of a 1.8-mb bacterial linear plasmid reveals a rich evolutionary reservoir of secondary metabolic pathways.</title>
        <authorList>
            <person name="Medema M.H."/>
            <person name="Trefzer A."/>
            <person name="Kovalchuk A."/>
            <person name="van den Berg M."/>
            <person name="Mueller U."/>
            <person name="Heijne W."/>
            <person name="Wu L."/>
            <person name="Alam M.T."/>
            <person name="Ronning C.M."/>
            <person name="Nierman W.C."/>
            <person name="Bovenberg R.A.L."/>
            <person name="Breitling R."/>
            <person name="Takano E."/>
        </authorList>
    </citation>
    <scope>NUCLEOTIDE SEQUENCE [LARGE SCALE GENOMIC DNA]</scope>
    <source>
        <strain evidence="24">ATCC 27064 / DSM 738 / JCM 4710 / NBRC 13307 / NCIMB 12785 / NRRL 3585 / VKM Ac-602</strain>
    </source>
</reference>
<dbReference type="STRING" id="1901.BB341_00360"/>
<dbReference type="SUPFAM" id="SSF50022">
    <property type="entry name" value="ISP domain"/>
    <property type="match status" value="1"/>
</dbReference>
<comment type="pathway">
    <text evidence="3">Hormone biosynthesis.</text>
</comment>
<evidence type="ECO:0000256" key="10">
    <source>
        <dbReference type="ARBA" id="ARBA00023004"/>
    </source>
</evidence>
<keyword evidence="13" id="KW-0753">Steroid metabolism</keyword>
<evidence type="ECO:0000256" key="13">
    <source>
        <dbReference type="ARBA" id="ARBA00023221"/>
    </source>
</evidence>
<evidence type="ECO:0000256" key="11">
    <source>
        <dbReference type="ARBA" id="ARBA00023014"/>
    </source>
</evidence>
<dbReference type="GO" id="GO:0016042">
    <property type="term" value="P:lipid catabolic process"/>
    <property type="evidence" value="ECO:0007669"/>
    <property type="project" value="UniProtKB-KW"/>
</dbReference>
<keyword evidence="24" id="KW-1185">Reference proteome</keyword>
<comment type="similarity">
    <text evidence="15">Belongs to the cholesterol 7-desaturase family.</text>
</comment>
<keyword evidence="9" id="KW-0560">Oxidoreductase</keyword>
<dbReference type="InterPro" id="IPR017941">
    <property type="entry name" value="Rieske_2Fe-2S"/>
</dbReference>
<proteinExistence type="inferred from homology"/>
<evidence type="ECO:0000256" key="15">
    <source>
        <dbReference type="ARBA" id="ARBA00025729"/>
    </source>
</evidence>
<dbReference type="AlphaFoldDB" id="E2Q2J6"/>
<dbReference type="Gene3D" id="3.90.380.10">
    <property type="entry name" value="Naphthalene 1,2-dioxygenase Alpha Subunit, Chain A, domain 1"/>
    <property type="match status" value="1"/>
</dbReference>
<dbReference type="KEGG" id="sclf:BB341_00360"/>
<evidence type="ECO:0000256" key="5">
    <source>
        <dbReference type="ARBA" id="ARBA00022714"/>
    </source>
</evidence>
<evidence type="ECO:0000256" key="1">
    <source>
        <dbReference type="ARBA" id="ARBA00001962"/>
    </source>
</evidence>
<keyword evidence="8" id="KW-1133">Transmembrane helix</keyword>
<dbReference type="InterPro" id="IPR050584">
    <property type="entry name" value="Cholesterol_7-desaturase"/>
</dbReference>
<comment type="subunit">
    <text evidence="18">Homotrimer. The two-component system 3-ketosteroid-9-alpha-monooxygenase is composed of an oxygenase component KshA and a reductase component KshB.</text>
</comment>
<dbReference type="eggNOG" id="COG4638">
    <property type="taxonomic scope" value="Bacteria"/>
</dbReference>
<evidence type="ECO:0000256" key="3">
    <source>
        <dbReference type="ARBA" id="ARBA00004972"/>
    </source>
</evidence>
<keyword evidence="12" id="KW-0472">Membrane</keyword>
<keyword evidence="11" id="KW-0411">Iron-sulfur</keyword>
<dbReference type="GO" id="GO:0170056">
    <property type="term" value="F:cholesterol 7-desaturase [NAD(P)H] activity"/>
    <property type="evidence" value="ECO:0007669"/>
    <property type="project" value="UniProtKB-EC"/>
</dbReference>
<evidence type="ECO:0000256" key="4">
    <source>
        <dbReference type="ARBA" id="ARBA00022692"/>
    </source>
</evidence>
<feature type="region of interest" description="Disordered" evidence="21">
    <location>
        <begin position="1"/>
        <end position="45"/>
    </location>
</feature>
<evidence type="ECO:0000256" key="12">
    <source>
        <dbReference type="ARBA" id="ARBA00023136"/>
    </source>
</evidence>
<comment type="pathway">
    <text evidence="14">Steroid hormone biosynthesis; dafachronic acid biosynthesis.</text>
</comment>
<dbReference type="Proteomes" id="UP000002357">
    <property type="component" value="Chromosome"/>
</dbReference>
<evidence type="ECO:0000256" key="6">
    <source>
        <dbReference type="ARBA" id="ARBA00022723"/>
    </source>
</evidence>
<dbReference type="EC" id="1.14.19.21" evidence="16"/>
<evidence type="ECO:0000256" key="17">
    <source>
        <dbReference type="ARBA" id="ARBA00030944"/>
    </source>
</evidence>
<dbReference type="PROSITE" id="PS51296">
    <property type="entry name" value="RIESKE"/>
    <property type="match status" value="1"/>
</dbReference>
<organism evidence="23 24">
    <name type="scientific">Streptomyces clavuligerus</name>
    <dbReference type="NCBI Taxonomy" id="1901"/>
    <lineage>
        <taxon>Bacteria</taxon>
        <taxon>Bacillati</taxon>
        <taxon>Actinomycetota</taxon>
        <taxon>Actinomycetes</taxon>
        <taxon>Kitasatosporales</taxon>
        <taxon>Streptomycetaceae</taxon>
        <taxon>Streptomyces</taxon>
    </lineage>
</organism>
<keyword evidence="10" id="KW-0408">Iron</keyword>
<evidence type="ECO:0000259" key="22">
    <source>
        <dbReference type="PROSITE" id="PS51296"/>
    </source>
</evidence>
<keyword evidence="7" id="KW-0442">Lipid degradation</keyword>
<comment type="cofactor">
    <cofactor evidence="1">
        <name>Fe cation</name>
        <dbReference type="ChEBI" id="CHEBI:24875"/>
    </cofactor>
</comment>